<evidence type="ECO:0000313" key="1">
    <source>
        <dbReference type="EMBL" id="KAG8459043.1"/>
    </source>
</evidence>
<evidence type="ECO:0008006" key="3">
    <source>
        <dbReference type="Google" id="ProtNLM"/>
    </source>
</evidence>
<dbReference type="Gene3D" id="2.160.10.10">
    <property type="entry name" value="Hexapeptide repeat proteins"/>
    <property type="match status" value="1"/>
</dbReference>
<comment type="caution">
    <text evidence="1">The sequence shown here is derived from an EMBL/GenBank/DDBJ whole genome shotgun (WGS) entry which is preliminary data.</text>
</comment>
<gene>
    <name evidence="1" type="ORF">KFE25_006588</name>
</gene>
<dbReference type="SUPFAM" id="SSF51161">
    <property type="entry name" value="Trimeric LpxA-like enzymes"/>
    <property type="match status" value="1"/>
</dbReference>
<accession>A0A8J5X983</accession>
<proteinExistence type="predicted"/>
<dbReference type="CDD" id="cd04645">
    <property type="entry name" value="LbH_gamma_CA_like"/>
    <property type="match status" value="1"/>
</dbReference>
<dbReference type="InterPro" id="IPR050484">
    <property type="entry name" value="Transf_Hexapept/Carb_Anhydrase"/>
</dbReference>
<reference evidence="1" key="1">
    <citation type="submission" date="2021-05" db="EMBL/GenBank/DDBJ databases">
        <title>The genome of the haptophyte Pavlova lutheri (Diacronema luteri, Pavlovales) - a model for lipid biosynthesis in eukaryotic algae.</title>
        <authorList>
            <person name="Hulatt C.J."/>
            <person name="Posewitz M.C."/>
        </authorList>
    </citation>
    <scope>NUCLEOTIDE SEQUENCE</scope>
    <source>
        <strain evidence="1">NIVA-4/92</strain>
    </source>
</reference>
<dbReference type="EMBL" id="JAGTXO010000045">
    <property type="protein sequence ID" value="KAG8459043.1"/>
    <property type="molecule type" value="Genomic_DNA"/>
</dbReference>
<evidence type="ECO:0000313" key="2">
    <source>
        <dbReference type="Proteomes" id="UP000751190"/>
    </source>
</evidence>
<sequence length="218" mass="22515">MLAGRRLAARGLAIRTHVGDGSCPRVDGPPADVRAVEHRLAELRARYPRAIIDRYHSAVPSVAASALVCAGASLIGDVTVREGAQVWYGCVLRADINAIVLGANSNLQDGTVVHLGDDDATVVGDEVVVGHRAVLHGCTIEDACLIGMNATVLDGVTIGRGSIVGAGAVVPAGLHVPRNSLVLGLPGKVVNAGTLDKEGFIRALAAKYARLAHNHMHG</sequence>
<dbReference type="InterPro" id="IPR011004">
    <property type="entry name" value="Trimer_LpxA-like_sf"/>
</dbReference>
<dbReference type="PANTHER" id="PTHR13061:SF50">
    <property type="entry name" value="GAMMA CARBONIC ANHYDRASE 1, MITOCHONDRIAL"/>
    <property type="match status" value="1"/>
</dbReference>
<dbReference type="OrthoDB" id="25818at2759"/>
<keyword evidence="2" id="KW-1185">Reference proteome</keyword>
<name>A0A8J5X983_DIALT</name>
<dbReference type="Proteomes" id="UP000751190">
    <property type="component" value="Unassembled WGS sequence"/>
</dbReference>
<protein>
    <recommendedName>
        <fullName evidence="3">Carbonic anhydrase</fullName>
    </recommendedName>
</protein>
<organism evidence="1 2">
    <name type="scientific">Diacronema lutheri</name>
    <name type="common">Unicellular marine alga</name>
    <name type="synonym">Monochrysis lutheri</name>
    <dbReference type="NCBI Taxonomy" id="2081491"/>
    <lineage>
        <taxon>Eukaryota</taxon>
        <taxon>Haptista</taxon>
        <taxon>Haptophyta</taxon>
        <taxon>Pavlovophyceae</taxon>
        <taxon>Pavlovales</taxon>
        <taxon>Pavlovaceae</taxon>
        <taxon>Diacronema</taxon>
    </lineage>
</organism>
<dbReference type="InterPro" id="IPR047324">
    <property type="entry name" value="LbH_gamma_CA-like"/>
</dbReference>
<dbReference type="PANTHER" id="PTHR13061">
    <property type="entry name" value="DYNACTIN SUBUNIT P25"/>
    <property type="match status" value="1"/>
</dbReference>
<dbReference type="AlphaFoldDB" id="A0A8J5X983"/>
<dbReference type="OMA" id="HYVHNAQ"/>
<dbReference type="Pfam" id="PF00132">
    <property type="entry name" value="Hexapep"/>
    <property type="match status" value="1"/>
</dbReference>
<dbReference type="InterPro" id="IPR001451">
    <property type="entry name" value="Hexapep"/>
</dbReference>